<dbReference type="EMBL" id="UINC01095264">
    <property type="protein sequence ID" value="SVC51211.1"/>
    <property type="molecule type" value="Genomic_DNA"/>
</dbReference>
<evidence type="ECO:0000259" key="1">
    <source>
        <dbReference type="Pfam" id="PF16177"/>
    </source>
</evidence>
<dbReference type="AlphaFoldDB" id="A0A382MV55"/>
<protein>
    <recommendedName>
        <fullName evidence="1">Acetyl-coenzyme A synthetase N-terminal domain-containing protein</fullName>
    </recommendedName>
</protein>
<reference evidence="2" key="1">
    <citation type="submission" date="2018-05" db="EMBL/GenBank/DDBJ databases">
        <authorList>
            <person name="Lanie J.A."/>
            <person name="Ng W.-L."/>
            <person name="Kazmierczak K.M."/>
            <person name="Andrzejewski T.M."/>
            <person name="Davidsen T.M."/>
            <person name="Wayne K.J."/>
            <person name="Tettelin H."/>
            <person name="Glass J.I."/>
            <person name="Rusch D."/>
            <person name="Podicherti R."/>
            <person name="Tsui H.-C.T."/>
            <person name="Winkler M.E."/>
        </authorList>
    </citation>
    <scope>NUCLEOTIDE SEQUENCE</scope>
</reference>
<dbReference type="PANTHER" id="PTHR43347">
    <property type="entry name" value="ACYL-COA SYNTHETASE"/>
    <property type="match status" value="1"/>
</dbReference>
<evidence type="ECO:0000313" key="2">
    <source>
        <dbReference type="EMBL" id="SVC51211.1"/>
    </source>
</evidence>
<name>A0A382MV55_9ZZZZ</name>
<dbReference type="InterPro" id="IPR032387">
    <property type="entry name" value="ACAS_N"/>
</dbReference>
<proteinExistence type="predicted"/>
<dbReference type="Gene3D" id="3.40.50.12780">
    <property type="entry name" value="N-terminal domain of ligase-like"/>
    <property type="match status" value="1"/>
</dbReference>
<dbReference type="PANTHER" id="PTHR43347:SF3">
    <property type="entry name" value="ACYL-COA SYNTHETASE SHORT-CHAIN FAMILY MEMBER 3, MITOCHONDRIAL"/>
    <property type="match status" value="1"/>
</dbReference>
<organism evidence="2">
    <name type="scientific">marine metagenome</name>
    <dbReference type="NCBI Taxonomy" id="408172"/>
    <lineage>
        <taxon>unclassified sequences</taxon>
        <taxon>metagenomes</taxon>
        <taxon>ecological metagenomes</taxon>
    </lineage>
</organism>
<feature type="domain" description="Acetyl-coenzyme A synthetase N-terminal" evidence="1">
    <location>
        <begin position="34"/>
        <end position="88"/>
    </location>
</feature>
<accession>A0A382MV55</accession>
<gene>
    <name evidence="2" type="ORF">METZ01_LOCUS304065</name>
</gene>
<dbReference type="InterPro" id="IPR042099">
    <property type="entry name" value="ANL_N_sf"/>
</dbReference>
<dbReference type="Pfam" id="PF16177">
    <property type="entry name" value="ACAS_N"/>
    <property type="match status" value="1"/>
</dbReference>
<dbReference type="GO" id="GO:0050218">
    <property type="term" value="F:propionate-CoA ligase activity"/>
    <property type="evidence" value="ECO:0007669"/>
    <property type="project" value="TreeGrafter"/>
</dbReference>
<sequence length="96" mass="11396">MSKKTIDSILKERRQFSPSESFSNNANIKKPELDELKRHAEEDYQDYWATLARDNLHWFKDFSTVLDAKKAPNYQWFTDGEINVSYNCLDLNAQKF</sequence>
<feature type="non-terminal residue" evidence="2">
    <location>
        <position position="96"/>
    </location>
</feature>